<gene>
    <name evidence="3" type="ORF">ACFOPX_04545</name>
</gene>
<comment type="caution">
    <text evidence="3">The sequence shown here is derived from an EMBL/GenBank/DDBJ whole genome shotgun (WGS) entry which is preliminary data.</text>
</comment>
<reference evidence="4" key="1">
    <citation type="journal article" date="2019" name="Int. J. Syst. Evol. Microbiol.">
        <title>The Global Catalogue of Microorganisms (GCM) 10K type strain sequencing project: providing services to taxonomists for standard genome sequencing and annotation.</title>
        <authorList>
            <consortium name="The Broad Institute Genomics Platform"/>
            <consortium name="The Broad Institute Genome Sequencing Center for Infectious Disease"/>
            <person name="Wu L."/>
            <person name="Ma J."/>
        </authorList>
    </citation>
    <scope>NUCLEOTIDE SEQUENCE [LARGE SCALE GENOMIC DNA]</scope>
    <source>
        <strain evidence="4">CCUG 53816</strain>
    </source>
</reference>
<keyword evidence="2" id="KW-1133">Transmembrane helix</keyword>
<evidence type="ECO:0000313" key="3">
    <source>
        <dbReference type="EMBL" id="MFC3847803.1"/>
    </source>
</evidence>
<evidence type="ECO:0000313" key="4">
    <source>
        <dbReference type="Proteomes" id="UP001595783"/>
    </source>
</evidence>
<feature type="compositionally biased region" description="Low complexity" evidence="1">
    <location>
        <begin position="177"/>
        <end position="192"/>
    </location>
</feature>
<dbReference type="EMBL" id="JBHRZO010000021">
    <property type="protein sequence ID" value="MFC3847803.1"/>
    <property type="molecule type" value="Genomic_DNA"/>
</dbReference>
<proteinExistence type="predicted"/>
<accession>A0ABV7ZGY0</accession>
<evidence type="ECO:0008006" key="5">
    <source>
        <dbReference type="Google" id="ProtNLM"/>
    </source>
</evidence>
<keyword evidence="4" id="KW-1185">Reference proteome</keyword>
<evidence type="ECO:0000256" key="1">
    <source>
        <dbReference type="SAM" id="MobiDB-lite"/>
    </source>
</evidence>
<protein>
    <recommendedName>
        <fullName evidence="5">Sialidase A</fullName>
    </recommendedName>
</protein>
<evidence type="ECO:0000256" key="2">
    <source>
        <dbReference type="SAM" id="Phobius"/>
    </source>
</evidence>
<feature type="region of interest" description="Disordered" evidence="1">
    <location>
        <begin position="146"/>
        <end position="192"/>
    </location>
</feature>
<name>A0ABV7ZGY0_9HELI</name>
<keyword evidence="2" id="KW-0472">Membrane</keyword>
<organism evidence="3 4">
    <name type="scientific">Helicobacter baculiformis</name>
    <dbReference type="NCBI Taxonomy" id="427351"/>
    <lineage>
        <taxon>Bacteria</taxon>
        <taxon>Pseudomonadati</taxon>
        <taxon>Campylobacterota</taxon>
        <taxon>Epsilonproteobacteria</taxon>
        <taxon>Campylobacterales</taxon>
        <taxon>Helicobacteraceae</taxon>
        <taxon>Helicobacter</taxon>
    </lineage>
</organism>
<feature type="compositionally biased region" description="Pro residues" evidence="1">
    <location>
        <begin position="153"/>
        <end position="176"/>
    </location>
</feature>
<sequence length="321" mass="36258">MIDEQIKLEELDRNLAILREKGVKEIAQATKIANPKLEAILEKRFEDLQRVRAVGFIQILEKEYGLNLSHWLVEYDKTLFMKAPLVENETNNTTTELPFVDTKRTDPEVLVTSFKSKKTSKWAWLVPLVLLVGVGAYIYHSRYAPSQEDQNTPPIPSPQESIPPAPQTPTTPPSPAPQTSSQTTPQSSSTPTIQDALTLLGQSKTLEKPAETLEKSASVPEKSTEIPVDKSNVVVITPKEEMWMESVDLNTKKKTQIALKEPFILETKGHKWLLAFGHGNVSLEANGKTLNFEQKKPLRLLYTPKNGLRRVSYARYQEWSR</sequence>
<dbReference type="RefSeq" id="WP_382262570.1">
    <property type="nucleotide sequence ID" value="NZ_JBHRZO010000021.1"/>
</dbReference>
<dbReference type="Proteomes" id="UP001595783">
    <property type="component" value="Unassembled WGS sequence"/>
</dbReference>
<feature type="transmembrane region" description="Helical" evidence="2">
    <location>
        <begin position="122"/>
        <end position="140"/>
    </location>
</feature>
<keyword evidence="2" id="KW-0812">Transmembrane</keyword>